<evidence type="ECO:0000313" key="2">
    <source>
        <dbReference type="Proteomes" id="UP001610334"/>
    </source>
</evidence>
<name>A0ABR4HN59_9EURO</name>
<dbReference type="Proteomes" id="UP001610334">
    <property type="component" value="Unassembled WGS sequence"/>
</dbReference>
<comment type="caution">
    <text evidence="1">The sequence shown here is derived from an EMBL/GenBank/DDBJ whole genome shotgun (WGS) entry which is preliminary data.</text>
</comment>
<accession>A0ABR4HN59</accession>
<gene>
    <name evidence="1" type="ORF">BJX63DRAFT_130799</name>
</gene>
<sequence length="103" mass="11799">MLALSVRLFPDLEGLQIAQWRQDDLFRWRHYGKSKTAMHPWSSYIDDPVGELYSLPVEEIDALLQLFSLPDGFRSDLPVAGVLGEALRSYQQRAANKHSRSEP</sequence>
<dbReference type="EMBL" id="JBFXLT010000020">
    <property type="protein sequence ID" value="KAL2816922.1"/>
    <property type="molecule type" value="Genomic_DNA"/>
</dbReference>
<proteinExistence type="predicted"/>
<evidence type="ECO:0000313" key="1">
    <source>
        <dbReference type="EMBL" id="KAL2816922.1"/>
    </source>
</evidence>
<organism evidence="1 2">
    <name type="scientific">Aspergillus granulosus</name>
    <dbReference type="NCBI Taxonomy" id="176169"/>
    <lineage>
        <taxon>Eukaryota</taxon>
        <taxon>Fungi</taxon>
        <taxon>Dikarya</taxon>
        <taxon>Ascomycota</taxon>
        <taxon>Pezizomycotina</taxon>
        <taxon>Eurotiomycetes</taxon>
        <taxon>Eurotiomycetidae</taxon>
        <taxon>Eurotiales</taxon>
        <taxon>Aspergillaceae</taxon>
        <taxon>Aspergillus</taxon>
        <taxon>Aspergillus subgen. Nidulantes</taxon>
    </lineage>
</organism>
<protein>
    <submittedName>
        <fullName evidence="1">Uncharacterized protein</fullName>
    </submittedName>
</protein>
<reference evidence="1 2" key="1">
    <citation type="submission" date="2024-07" db="EMBL/GenBank/DDBJ databases">
        <title>Section-level genome sequencing and comparative genomics of Aspergillus sections Usti and Cavernicolus.</title>
        <authorList>
            <consortium name="Lawrence Berkeley National Laboratory"/>
            <person name="Nybo J.L."/>
            <person name="Vesth T.C."/>
            <person name="Theobald S."/>
            <person name="Frisvad J.C."/>
            <person name="Larsen T.O."/>
            <person name="Kjaerboelling I."/>
            <person name="Rothschild-Mancinelli K."/>
            <person name="Lyhne E.K."/>
            <person name="Kogle M.E."/>
            <person name="Barry K."/>
            <person name="Clum A."/>
            <person name="Na H."/>
            <person name="Ledsgaard L."/>
            <person name="Lin J."/>
            <person name="Lipzen A."/>
            <person name="Kuo A."/>
            <person name="Riley R."/>
            <person name="Mondo S."/>
            <person name="Labutti K."/>
            <person name="Haridas S."/>
            <person name="Pangalinan J."/>
            <person name="Salamov A.A."/>
            <person name="Simmons B.A."/>
            <person name="Magnuson J.K."/>
            <person name="Chen J."/>
            <person name="Drula E."/>
            <person name="Henrissat B."/>
            <person name="Wiebenga A."/>
            <person name="Lubbers R.J."/>
            <person name="Gomes A.C."/>
            <person name="Makela M.R."/>
            <person name="Stajich J."/>
            <person name="Grigoriev I.V."/>
            <person name="Mortensen U.H."/>
            <person name="De Vries R.P."/>
            <person name="Baker S.E."/>
            <person name="Andersen M.R."/>
        </authorList>
    </citation>
    <scope>NUCLEOTIDE SEQUENCE [LARGE SCALE GENOMIC DNA]</scope>
    <source>
        <strain evidence="1 2">CBS 588.65</strain>
    </source>
</reference>
<keyword evidence="2" id="KW-1185">Reference proteome</keyword>